<dbReference type="GO" id="GO:0007165">
    <property type="term" value="P:signal transduction"/>
    <property type="evidence" value="ECO:0007669"/>
    <property type="project" value="InterPro"/>
</dbReference>
<evidence type="ECO:0000313" key="2">
    <source>
        <dbReference type="EMBL" id="EMR14153.1"/>
    </source>
</evidence>
<dbReference type="InterPro" id="IPR002545">
    <property type="entry name" value="CheW-lke_dom"/>
</dbReference>
<dbReference type="PANTHER" id="PTHR22617">
    <property type="entry name" value="CHEMOTAXIS SENSOR HISTIDINE KINASE-RELATED"/>
    <property type="match status" value="1"/>
</dbReference>
<evidence type="ECO:0000313" key="3">
    <source>
        <dbReference type="Proteomes" id="UP000012019"/>
    </source>
</evidence>
<dbReference type="SMART" id="SM00260">
    <property type="entry name" value="CheW"/>
    <property type="match status" value="1"/>
</dbReference>
<dbReference type="eggNOG" id="COG0835">
    <property type="taxonomic scope" value="Bacteria"/>
</dbReference>
<gene>
    <name evidence="2" type="ORF">MPL1_01034</name>
</gene>
<dbReference type="Proteomes" id="UP000012019">
    <property type="component" value="Unassembled WGS sequence"/>
</dbReference>
<dbReference type="AlphaFoldDB" id="M7NZ96"/>
<dbReference type="InterPro" id="IPR036061">
    <property type="entry name" value="CheW-like_dom_sf"/>
</dbReference>
<dbReference type="Gene3D" id="2.40.50.180">
    <property type="entry name" value="CheA-289, Domain 4"/>
    <property type="match status" value="1"/>
</dbReference>
<dbReference type="GO" id="GO:0006935">
    <property type="term" value="P:chemotaxis"/>
    <property type="evidence" value="ECO:0007669"/>
    <property type="project" value="InterPro"/>
</dbReference>
<evidence type="ECO:0000259" key="1">
    <source>
        <dbReference type="PROSITE" id="PS50851"/>
    </source>
</evidence>
<dbReference type="STRING" id="1286106.MPL1_01034"/>
<dbReference type="InterPro" id="IPR039315">
    <property type="entry name" value="CheW"/>
</dbReference>
<dbReference type="OrthoDB" id="5298045at2"/>
<accession>M7NZ96</accession>
<dbReference type="RefSeq" id="WP_009725270.1">
    <property type="nucleotide sequence ID" value="NZ_APHR01000005.1"/>
</dbReference>
<dbReference type="EMBL" id="APHR01000005">
    <property type="protein sequence ID" value="EMR14153.1"/>
    <property type="molecule type" value="Genomic_DNA"/>
</dbReference>
<dbReference type="Pfam" id="PF01584">
    <property type="entry name" value="CheW"/>
    <property type="match status" value="1"/>
</dbReference>
<dbReference type="GO" id="GO:0005829">
    <property type="term" value="C:cytosol"/>
    <property type="evidence" value="ECO:0007669"/>
    <property type="project" value="TreeGrafter"/>
</dbReference>
<sequence length="182" mass="20705">MATLHRPAEIITLLQDIERRSQQGAAGLSQKDNPEGAWSAIGFRIGKHHMLIPLDHAREMFPVPEEITRVPKSQAWVFGIANLRGDLLPIVDLQHFLMEKPSKLDKRSRILVLNHPEYFTGLLVDEVFGLKHYGRQPETHDPTQHLNLIPYLTGSVFQQGTQWLVMSFQKLAEDPRFINAAA</sequence>
<protein>
    <submittedName>
        <fullName evidence="2">Type IV pili signal transduction protein PilI</fullName>
    </submittedName>
</protein>
<proteinExistence type="predicted"/>
<comment type="caution">
    <text evidence="2">The sequence shown here is derived from an EMBL/GenBank/DDBJ whole genome shotgun (WGS) entry which is preliminary data.</text>
</comment>
<keyword evidence="3" id="KW-1185">Reference proteome</keyword>
<feature type="domain" description="CheW-like" evidence="1">
    <location>
        <begin position="37"/>
        <end position="177"/>
    </location>
</feature>
<dbReference type="SUPFAM" id="SSF50341">
    <property type="entry name" value="CheW-like"/>
    <property type="match status" value="1"/>
</dbReference>
<organism evidence="2 3">
    <name type="scientific">Methylophaga lonarensis MPL</name>
    <dbReference type="NCBI Taxonomy" id="1286106"/>
    <lineage>
        <taxon>Bacteria</taxon>
        <taxon>Pseudomonadati</taxon>
        <taxon>Pseudomonadota</taxon>
        <taxon>Gammaproteobacteria</taxon>
        <taxon>Thiotrichales</taxon>
        <taxon>Piscirickettsiaceae</taxon>
        <taxon>Methylophaga</taxon>
    </lineage>
</organism>
<dbReference type="PROSITE" id="PS50851">
    <property type="entry name" value="CHEW"/>
    <property type="match status" value="1"/>
</dbReference>
<reference evidence="2 3" key="1">
    <citation type="journal article" date="2013" name="Genome Announc.">
        <title>Draft Genome Sequence of Methylophaga lonarensis MPLT, a Haloalkaliphilic (Non-Methane-Utilizing) Methylotroph.</title>
        <authorList>
            <person name="Shetty S.A."/>
            <person name="Marathe N.P."/>
            <person name="Munot H."/>
            <person name="Antony C.P."/>
            <person name="Dhotre D.P."/>
            <person name="Murrell J.C."/>
            <person name="Shouche Y.S."/>
        </authorList>
    </citation>
    <scope>NUCLEOTIDE SEQUENCE [LARGE SCALE GENOMIC DNA]</scope>
    <source>
        <strain evidence="2 3">MPL</strain>
    </source>
</reference>
<name>M7NZ96_9GAMM</name>
<dbReference type="PANTHER" id="PTHR22617:SF43">
    <property type="entry name" value="PROTEIN PILI"/>
    <property type="match status" value="1"/>
</dbReference>
<dbReference type="PATRIC" id="fig|1286106.3.peg.207"/>